<feature type="transmembrane region" description="Helical" evidence="1">
    <location>
        <begin position="38"/>
        <end position="61"/>
    </location>
</feature>
<keyword evidence="1" id="KW-0472">Membrane</keyword>
<evidence type="ECO:0000256" key="1">
    <source>
        <dbReference type="SAM" id="Phobius"/>
    </source>
</evidence>
<protein>
    <recommendedName>
        <fullName evidence="4">DUF1475 domain-containing protein</fullName>
    </recommendedName>
</protein>
<dbReference type="InterPro" id="IPR009943">
    <property type="entry name" value="DUF1475"/>
</dbReference>
<dbReference type="RefSeq" id="WP_084117258.1">
    <property type="nucleotide sequence ID" value="NZ_FQTU01000019.1"/>
</dbReference>
<evidence type="ECO:0008006" key="4">
    <source>
        <dbReference type="Google" id="ProtNLM"/>
    </source>
</evidence>
<proteinExistence type="predicted"/>
<feature type="transmembrane region" description="Helical" evidence="1">
    <location>
        <begin position="68"/>
        <end position="90"/>
    </location>
</feature>
<gene>
    <name evidence="2" type="ORF">SAMN02746064_02141</name>
</gene>
<dbReference type="EMBL" id="FQTU01000019">
    <property type="protein sequence ID" value="SHF21268.1"/>
    <property type="molecule type" value="Genomic_DNA"/>
</dbReference>
<reference evidence="2 3" key="1">
    <citation type="submission" date="2016-11" db="EMBL/GenBank/DDBJ databases">
        <authorList>
            <person name="Jaros S."/>
            <person name="Januszkiewicz K."/>
            <person name="Wedrychowicz H."/>
        </authorList>
    </citation>
    <scope>NUCLEOTIDE SEQUENCE [LARGE SCALE GENOMIC DNA]</scope>
    <source>
        <strain evidence="2 3">DSM 14828</strain>
    </source>
</reference>
<dbReference type="Proteomes" id="UP000184251">
    <property type="component" value="Unassembled WGS sequence"/>
</dbReference>
<dbReference type="OrthoDB" id="1956295at2"/>
<keyword evidence="1" id="KW-0812">Transmembrane</keyword>
<name>A0A1M4ZTC7_9FIRM</name>
<sequence>MKLAKTIGWMGLLAMTLALAQGFIKGDFFADGGEIISNPWGIVSLVDLYVGFALFSCWIAFREKKLFVTILWIAAMMILGFFAGSAYVVLNLYTSKGDWLNFFLGSQKKILLKKIYN</sequence>
<evidence type="ECO:0000313" key="3">
    <source>
        <dbReference type="Proteomes" id="UP000184251"/>
    </source>
</evidence>
<keyword evidence="1" id="KW-1133">Transmembrane helix</keyword>
<accession>A0A1M4ZTC7</accession>
<organism evidence="2 3">
    <name type="scientific">Alkalibacter saccharofermentans DSM 14828</name>
    <dbReference type="NCBI Taxonomy" id="1120975"/>
    <lineage>
        <taxon>Bacteria</taxon>
        <taxon>Bacillati</taxon>
        <taxon>Bacillota</taxon>
        <taxon>Clostridia</taxon>
        <taxon>Eubacteriales</taxon>
        <taxon>Eubacteriaceae</taxon>
        <taxon>Alkalibacter</taxon>
    </lineage>
</organism>
<keyword evidence="3" id="KW-1185">Reference proteome</keyword>
<dbReference type="AlphaFoldDB" id="A0A1M4ZTC7"/>
<dbReference type="Pfam" id="PF07343">
    <property type="entry name" value="DUF1475"/>
    <property type="match status" value="1"/>
</dbReference>
<evidence type="ECO:0000313" key="2">
    <source>
        <dbReference type="EMBL" id="SHF21268.1"/>
    </source>
</evidence>
<dbReference type="STRING" id="1120975.SAMN02746064_02141"/>